<dbReference type="InterPro" id="IPR026444">
    <property type="entry name" value="Secre_tail"/>
</dbReference>
<feature type="domain" description="DUF8202" evidence="2">
    <location>
        <begin position="250"/>
        <end position="407"/>
    </location>
</feature>
<dbReference type="InterPro" id="IPR058515">
    <property type="entry name" value="DUF8202"/>
</dbReference>
<dbReference type="NCBIfam" id="TIGR04183">
    <property type="entry name" value="Por_Secre_tail"/>
    <property type="match status" value="1"/>
</dbReference>
<accession>A0A1T5MBK3</accession>
<evidence type="ECO:0000259" key="1">
    <source>
        <dbReference type="Pfam" id="PF18962"/>
    </source>
</evidence>
<feature type="domain" description="Secretion system C-terminal sorting" evidence="1">
    <location>
        <begin position="538"/>
        <end position="616"/>
    </location>
</feature>
<dbReference type="OrthoDB" id="938768at2"/>
<keyword evidence="4" id="KW-1185">Reference proteome</keyword>
<dbReference type="Pfam" id="PF26628">
    <property type="entry name" value="DUF8202"/>
    <property type="match status" value="1"/>
</dbReference>
<gene>
    <name evidence="3" type="ORF">SAMN05660236_4931</name>
</gene>
<dbReference type="EMBL" id="FUZU01000004">
    <property type="protein sequence ID" value="SKC85616.1"/>
    <property type="molecule type" value="Genomic_DNA"/>
</dbReference>
<protein>
    <submittedName>
        <fullName evidence="3">Por secretion system C-terminal sorting domain-containing protein</fullName>
    </submittedName>
</protein>
<organism evidence="3 4">
    <name type="scientific">Ohtaekwangia koreensis</name>
    <dbReference type="NCBI Taxonomy" id="688867"/>
    <lineage>
        <taxon>Bacteria</taxon>
        <taxon>Pseudomonadati</taxon>
        <taxon>Bacteroidota</taxon>
        <taxon>Cytophagia</taxon>
        <taxon>Cytophagales</taxon>
        <taxon>Fulvivirgaceae</taxon>
        <taxon>Ohtaekwangia</taxon>
    </lineage>
</organism>
<evidence type="ECO:0000259" key="2">
    <source>
        <dbReference type="Pfam" id="PF26628"/>
    </source>
</evidence>
<reference evidence="3 4" key="1">
    <citation type="submission" date="2017-02" db="EMBL/GenBank/DDBJ databases">
        <authorList>
            <person name="Peterson S.W."/>
        </authorList>
    </citation>
    <scope>NUCLEOTIDE SEQUENCE [LARGE SCALE GENOMIC DNA]</scope>
    <source>
        <strain evidence="3 4">DSM 25262</strain>
    </source>
</reference>
<evidence type="ECO:0000313" key="4">
    <source>
        <dbReference type="Proteomes" id="UP000190961"/>
    </source>
</evidence>
<dbReference type="InterPro" id="IPR013320">
    <property type="entry name" value="ConA-like_dom_sf"/>
</dbReference>
<dbReference type="AlphaFoldDB" id="A0A1T5MBK3"/>
<dbReference type="Pfam" id="PF18962">
    <property type="entry name" value="Por_Secre_tail"/>
    <property type="match status" value="1"/>
</dbReference>
<evidence type="ECO:0000313" key="3">
    <source>
        <dbReference type="EMBL" id="SKC85616.1"/>
    </source>
</evidence>
<dbReference type="RefSeq" id="WP_079689454.1">
    <property type="nucleotide sequence ID" value="NZ_FUZU01000004.1"/>
</dbReference>
<name>A0A1T5MBK3_9BACT</name>
<dbReference type="GO" id="GO:0005975">
    <property type="term" value="P:carbohydrate metabolic process"/>
    <property type="evidence" value="ECO:0007669"/>
    <property type="project" value="UniProtKB-ARBA"/>
</dbReference>
<dbReference type="GO" id="GO:0004553">
    <property type="term" value="F:hydrolase activity, hydrolyzing O-glycosyl compounds"/>
    <property type="evidence" value="ECO:0007669"/>
    <property type="project" value="UniProtKB-ARBA"/>
</dbReference>
<sequence length="617" mass="66912">MFKNWVIVSLAFMPYLGWSQTGPAGIGASDGSSTLELWLDIDKGITTTNNTGSGGSATDVTNWADQSGNGLNMTGAGTAVPEFITSFVNGHGAMQFVQSNFERLNLSNTITSITASDNRTFLYVFKFTGNLNNCEIMGPSSGESVDYGTFTVTNDRLRLRNGANNAYSAINSVTQDAWHVGTLSKNGTAVNAWNDNTNILNTTGTFLDWAVSNAYDLGAANFSGRSFQGEIAELIIYSTSINTAQRIILNNYLAAKYNITLSASDIYDEDNAGSNFDYEVAGIGRTDASNIQSDSRGTGIVRILNATDLGNDEFFIWGHNNGALLANETSDVPAGVAARFARVWRVSEASSAGAAVDVGSIDIRFDLSNLGTVVITDLRLLVDSDNDGVFSDETPITGATSLGSNIYAFTGVSAIANNMRFTLGTSNATQTPLPVELVSFTVSPLEQERKVEVKWTTATERDNDYFTVERSADGYIFQEVERVQGANTTNTKQSYSILDAMPFTGLSYYRLKQTDLDGNYEYLGIRAATLNAKEQIVISPNPAQDLKFTIHVTNPGEHPVYVKVMDTSGEELYARQYGVNEIQNNEVTIDLPATTPGMYILQVILDDSVYTEKLFIK</sequence>
<dbReference type="Proteomes" id="UP000190961">
    <property type="component" value="Unassembled WGS sequence"/>
</dbReference>
<proteinExistence type="predicted"/>
<dbReference type="STRING" id="688867.SAMN05660236_4931"/>
<dbReference type="SUPFAM" id="SSF49899">
    <property type="entry name" value="Concanavalin A-like lectins/glucanases"/>
    <property type="match status" value="1"/>
</dbReference>